<gene>
    <name evidence="7" type="primary">LOC115409706</name>
</gene>
<comment type="subcellular location">
    <subcellularLocation>
        <location evidence="1">Nucleus</location>
    </subcellularLocation>
</comment>
<dbReference type="InterPro" id="IPR014646">
    <property type="entry name" value="Rfa2/RPA32"/>
</dbReference>
<dbReference type="Gene3D" id="2.40.50.140">
    <property type="entry name" value="Nucleic acid-binding proteins"/>
    <property type="match status" value="1"/>
</dbReference>
<protein>
    <submittedName>
        <fullName evidence="7">Replication protein A 32 kDa subunit-like</fullName>
    </submittedName>
</protein>
<dbReference type="PIRSF" id="PIRSF036949">
    <property type="entry name" value="RPA32"/>
    <property type="match status" value="1"/>
</dbReference>
<evidence type="ECO:0000256" key="4">
    <source>
        <dbReference type="ARBA" id="ARBA00023125"/>
    </source>
</evidence>
<evidence type="ECO:0000256" key="5">
    <source>
        <dbReference type="ARBA" id="ARBA00023242"/>
    </source>
</evidence>
<sequence>MSAGSEYRSPISPQSSSSSSLWILPCTVSQLLSAATVNQDSFALYEQELYQVSVVGLVRGFAPFVTNVQYSVDDMTGPPLVVKQWVNTEEPLKTLQCQGKYVKVIGSLRNFNGQRSMLAMDVRLITDLNEITSHMMEVVRAHMQLSRKTLDVNMNVLAAAGTRGAGPPEPGFLRGLSAVQEQVLEAIRRRSYWDQGLGLDELRAELSYLRIADIRTSLAFLLNEGHVFSTIDEHHFKAAEY</sequence>
<keyword evidence="5" id="KW-0539">Nucleus</keyword>
<dbReference type="PANTHER" id="PTHR13989:SF16">
    <property type="entry name" value="REPLICATION PROTEIN A2"/>
    <property type="match status" value="1"/>
</dbReference>
<keyword evidence="3" id="KW-0235">DNA replication</keyword>
<dbReference type="AlphaFoldDB" id="A0A672I6Q7"/>
<proteinExistence type="inferred from homology"/>
<evidence type="ECO:0000259" key="6">
    <source>
        <dbReference type="Pfam" id="PF08784"/>
    </source>
</evidence>
<evidence type="ECO:0000256" key="3">
    <source>
        <dbReference type="ARBA" id="ARBA00022705"/>
    </source>
</evidence>
<dbReference type="InterPro" id="IPR036388">
    <property type="entry name" value="WH-like_DNA-bd_sf"/>
</dbReference>
<evidence type="ECO:0000256" key="2">
    <source>
        <dbReference type="ARBA" id="ARBA00007815"/>
    </source>
</evidence>
<dbReference type="GO" id="GO:0035861">
    <property type="term" value="C:site of double-strand break"/>
    <property type="evidence" value="ECO:0007669"/>
    <property type="project" value="TreeGrafter"/>
</dbReference>
<dbReference type="CDD" id="cd04478">
    <property type="entry name" value="RPA2_DBD_D"/>
    <property type="match status" value="1"/>
</dbReference>
<name>A0A672I6Q7_SALFA</name>
<dbReference type="RefSeq" id="XP_029976840.1">
    <property type="nucleotide sequence ID" value="XM_030120980.1"/>
</dbReference>
<dbReference type="GO" id="GO:0006289">
    <property type="term" value="P:nucleotide-excision repair"/>
    <property type="evidence" value="ECO:0007669"/>
    <property type="project" value="TreeGrafter"/>
</dbReference>
<evidence type="ECO:0000313" key="7">
    <source>
        <dbReference type="Ensembl" id="ENSSFAP00005037258.1"/>
    </source>
</evidence>
<reference evidence="7" key="1">
    <citation type="submission" date="2019-06" db="EMBL/GenBank/DDBJ databases">
        <authorList>
            <consortium name="Wellcome Sanger Institute Data Sharing"/>
        </authorList>
    </citation>
    <scope>NUCLEOTIDE SEQUENCE [LARGE SCALE GENOMIC DNA]</scope>
</reference>
<dbReference type="InterPro" id="IPR036390">
    <property type="entry name" value="WH_DNA-bd_sf"/>
</dbReference>
<dbReference type="Proteomes" id="UP000472267">
    <property type="component" value="Chromosome 22"/>
</dbReference>
<dbReference type="InterPro" id="IPR014892">
    <property type="entry name" value="RPA_C"/>
</dbReference>
<dbReference type="InterPro" id="IPR012340">
    <property type="entry name" value="NA-bd_OB-fold"/>
</dbReference>
<keyword evidence="4" id="KW-0238">DNA-binding</keyword>
<dbReference type="GO" id="GO:0000781">
    <property type="term" value="C:chromosome, telomeric region"/>
    <property type="evidence" value="ECO:0007669"/>
    <property type="project" value="TreeGrafter"/>
</dbReference>
<comment type="similarity">
    <text evidence="2">Belongs to the replication factor A protein 2 family.</text>
</comment>
<dbReference type="FunFam" id="1.10.10.10:FF:000168">
    <property type="entry name" value="Replication protein A 32 kDa subunit"/>
    <property type="match status" value="1"/>
</dbReference>
<dbReference type="Gene3D" id="1.10.10.10">
    <property type="entry name" value="Winged helix-like DNA-binding domain superfamily/Winged helix DNA-binding domain"/>
    <property type="match status" value="1"/>
</dbReference>
<keyword evidence="8" id="KW-1185">Reference proteome</keyword>
<dbReference type="GO" id="GO:0003697">
    <property type="term" value="F:single-stranded DNA binding"/>
    <property type="evidence" value="ECO:0007669"/>
    <property type="project" value="TreeGrafter"/>
</dbReference>
<evidence type="ECO:0000313" key="8">
    <source>
        <dbReference type="Proteomes" id="UP000472267"/>
    </source>
</evidence>
<reference evidence="7" key="2">
    <citation type="submission" date="2025-08" db="UniProtKB">
        <authorList>
            <consortium name="Ensembl"/>
        </authorList>
    </citation>
    <scope>IDENTIFICATION</scope>
</reference>
<dbReference type="PANTHER" id="PTHR13989">
    <property type="entry name" value="REPLICATION PROTEIN A-RELATED"/>
    <property type="match status" value="1"/>
</dbReference>
<dbReference type="InterPro" id="IPR040260">
    <property type="entry name" value="RFA2-like"/>
</dbReference>
<feature type="domain" description="Replication protein A C-terminal" evidence="6">
    <location>
        <begin position="173"/>
        <end position="234"/>
    </location>
</feature>
<dbReference type="OMA" id="DEHHFKA"/>
<reference evidence="7" key="3">
    <citation type="submission" date="2025-09" db="UniProtKB">
        <authorList>
            <consortium name="Ensembl"/>
        </authorList>
    </citation>
    <scope>IDENTIFICATION</scope>
</reference>
<dbReference type="GeneID" id="115409706"/>
<dbReference type="OrthoDB" id="25571at2759"/>
<dbReference type="InParanoid" id="A0A672I6Q7"/>
<dbReference type="GO" id="GO:0005662">
    <property type="term" value="C:DNA replication factor A complex"/>
    <property type="evidence" value="ECO:0007669"/>
    <property type="project" value="TreeGrafter"/>
</dbReference>
<dbReference type="GO" id="GO:0000724">
    <property type="term" value="P:double-strand break repair via homologous recombination"/>
    <property type="evidence" value="ECO:0007669"/>
    <property type="project" value="TreeGrafter"/>
</dbReference>
<dbReference type="Pfam" id="PF08784">
    <property type="entry name" value="RPA_C"/>
    <property type="match status" value="1"/>
</dbReference>
<organism evidence="7 8">
    <name type="scientific">Salarias fasciatus</name>
    <name type="common">Jewelled blenny</name>
    <name type="synonym">Blennius fasciatus</name>
    <dbReference type="NCBI Taxonomy" id="181472"/>
    <lineage>
        <taxon>Eukaryota</taxon>
        <taxon>Metazoa</taxon>
        <taxon>Chordata</taxon>
        <taxon>Craniata</taxon>
        <taxon>Vertebrata</taxon>
        <taxon>Euteleostomi</taxon>
        <taxon>Actinopterygii</taxon>
        <taxon>Neopterygii</taxon>
        <taxon>Teleostei</taxon>
        <taxon>Neoteleostei</taxon>
        <taxon>Acanthomorphata</taxon>
        <taxon>Ovalentaria</taxon>
        <taxon>Blenniimorphae</taxon>
        <taxon>Blenniiformes</taxon>
        <taxon>Blennioidei</taxon>
        <taxon>Blenniidae</taxon>
        <taxon>Salariinae</taxon>
        <taxon>Salarias</taxon>
    </lineage>
</organism>
<dbReference type="Ensembl" id="ENSSFAT00005038649.1">
    <property type="protein sequence ID" value="ENSSFAP00005037258.1"/>
    <property type="gene ID" value="ENSSFAG00005018750.1"/>
</dbReference>
<dbReference type="SUPFAM" id="SSF46785">
    <property type="entry name" value="Winged helix' DNA-binding domain"/>
    <property type="match status" value="1"/>
</dbReference>
<dbReference type="GO" id="GO:0006260">
    <property type="term" value="P:DNA replication"/>
    <property type="evidence" value="ECO:0007669"/>
    <property type="project" value="UniProtKB-KW"/>
</dbReference>
<dbReference type="SUPFAM" id="SSF50249">
    <property type="entry name" value="Nucleic acid-binding proteins"/>
    <property type="match status" value="1"/>
</dbReference>
<evidence type="ECO:0000256" key="1">
    <source>
        <dbReference type="ARBA" id="ARBA00004123"/>
    </source>
</evidence>
<accession>A0A672I6Q7</accession>